<reference evidence="1 2" key="1">
    <citation type="submission" date="2021-05" db="EMBL/GenBank/DDBJ databases">
        <title>Culturable bacteria isolated from Daya Bay.</title>
        <authorList>
            <person name="Zheng W."/>
            <person name="Yu S."/>
            <person name="Huang Y."/>
        </authorList>
    </citation>
    <scope>NUCLEOTIDE SEQUENCE [LARGE SCALE GENOMIC DNA]</scope>
    <source>
        <strain evidence="1 2">DP4N28-5</strain>
    </source>
</reference>
<dbReference type="RefSeq" id="WP_218391918.1">
    <property type="nucleotide sequence ID" value="NZ_JAHUZE010000002.1"/>
</dbReference>
<name>A0ABS6T166_9RHOB</name>
<protein>
    <submittedName>
        <fullName evidence="1">Glycosyltransferase family 4 protein</fullName>
    </submittedName>
</protein>
<dbReference type="EMBL" id="JAHUZE010000002">
    <property type="protein sequence ID" value="MBV7378735.1"/>
    <property type="molecule type" value="Genomic_DNA"/>
</dbReference>
<evidence type="ECO:0000313" key="2">
    <source>
        <dbReference type="Proteomes" id="UP000756530"/>
    </source>
</evidence>
<dbReference type="Proteomes" id="UP000756530">
    <property type="component" value="Unassembled WGS sequence"/>
</dbReference>
<accession>A0ABS6T166</accession>
<proteinExistence type="predicted"/>
<comment type="caution">
    <text evidence="1">The sequence shown here is derived from an EMBL/GenBank/DDBJ whole genome shotgun (WGS) entry which is preliminary data.</text>
</comment>
<keyword evidence="2" id="KW-1185">Reference proteome</keyword>
<gene>
    <name evidence="1" type="ORF">KJP28_07330</name>
</gene>
<evidence type="ECO:0000313" key="1">
    <source>
        <dbReference type="EMBL" id="MBV7378735.1"/>
    </source>
</evidence>
<dbReference type="PANTHER" id="PTHR12526">
    <property type="entry name" value="GLYCOSYLTRANSFERASE"/>
    <property type="match status" value="1"/>
</dbReference>
<sequence>MRKNAKIQIYCNYEHPGGIERVSLRLRALLGRSQRPAGLISLFGDPIFGHETAAFSNTSLAGQVLIFSRKGDLREMGARARKARLIYWRHVPVTQRGYKRLIEIAFIAWLSRIGQIVCVCDDLAAEVVALPFVNANNVRACYSPIGRNVPPLVDIREPSGNGPLKLVYFGRPGTQKRLDLVLWQVDNARYNNVDVELTVYGYDGVPEGGEMDGVTYAGIVEKPTEAMRAADAVILISEYEGFPTVMVEAALTGTPIIANDFRTGRADFERLIGPVTGIDAEDPLSLAQALSTLPTGQYNMSALSDEVLAEDWLRVLDAAR</sequence>
<dbReference type="Pfam" id="PF13692">
    <property type="entry name" value="Glyco_trans_1_4"/>
    <property type="match status" value="1"/>
</dbReference>
<dbReference type="CDD" id="cd03801">
    <property type="entry name" value="GT4_PimA-like"/>
    <property type="match status" value="1"/>
</dbReference>
<organism evidence="1 2">
    <name type="scientific">Maritimibacter dapengensis</name>
    <dbReference type="NCBI Taxonomy" id="2836868"/>
    <lineage>
        <taxon>Bacteria</taxon>
        <taxon>Pseudomonadati</taxon>
        <taxon>Pseudomonadota</taxon>
        <taxon>Alphaproteobacteria</taxon>
        <taxon>Rhodobacterales</taxon>
        <taxon>Roseobacteraceae</taxon>
        <taxon>Maritimibacter</taxon>
    </lineage>
</organism>